<feature type="site" description="Important for catalytic activity" evidence="5">
    <location>
        <position position="140"/>
    </location>
</feature>
<dbReference type="PIRSF" id="PIRSF000105">
    <property type="entry name" value="HCDH"/>
    <property type="match status" value="1"/>
</dbReference>
<keyword evidence="10" id="KW-1185">Reference proteome</keyword>
<dbReference type="FunFam" id="3.40.50.720:FF:000009">
    <property type="entry name" value="Fatty oxidation complex, alpha subunit"/>
    <property type="match status" value="1"/>
</dbReference>
<dbReference type="HOGENOM" id="CLU_009834_2_0_9"/>
<dbReference type="eggNOG" id="COG1250">
    <property type="taxonomic scope" value="Bacteria"/>
</dbReference>
<proteinExistence type="inferred from homology"/>
<feature type="binding site" evidence="6">
    <location>
        <begin position="10"/>
        <end position="15"/>
    </location>
    <ligand>
        <name>NAD(+)</name>
        <dbReference type="ChEBI" id="CHEBI:57540"/>
    </ligand>
</feature>
<protein>
    <recommendedName>
        <fullName evidence="4">3-hydroxybutyryl-CoA dehydrogenase</fullName>
    </recommendedName>
</protein>
<dbReference type="PANTHER" id="PTHR48075:SF5">
    <property type="entry name" value="3-HYDROXYBUTYRYL-COA DEHYDROGENASE"/>
    <property type="match status" value="1"/>
</dbReference>
<feature type="binding site" evidence="6">
    <location>
        <position position="92"/>
    </location>
    <ligand>
        <name>NAD(+)</name>
        <dbReference type="ChEBI" id="CHEBI:57540"/>
    </ligand>
</feature>
<feature type="binding site" evidence="6">
    <location>
        <position position="274"/>
    </location>
    <ligand>
        <name>NAD(+)</name>
        <dbReference type="ChEBI" id="CHEBI:57540"/>
    </ligand>
</feature>
<keyword evidence="6" id="KW-0520">NAD</keyword>
<sequence>MGISKIGVLGAGTMGAGIAQAVAQSGFVIILIDVSQVFVDRGLERISKALQKLVEKGKLPIEEKKNILARIEGKVGLENFRDVDIVIEAIVENMELKKKVYAELDQVCPEQTILASNTSSLSITEIGAATQHPGRVIGMHFFNPVPVMNLVEVIPGVETTEKVVGLVMELALHFGKVPINAKESPGFIVNRILVPMINEAIQAYQEGVGSAENIDTAMKLGANLPMGPLALADLVGIDIVLAVMEVLYQEFNDPKYRPALLLKQMVRAGHLGIKTGKGFYDYRQAKA</sequence>
<accession>W0E9J9</accession>
<dbReference type="SUPFAM" id="SSF48179">
    <property type="entry name" value="6-phosphogluconate dehydrogenase C-terminal domain-like"/>
    <property type="match status" value="1"/>
</dbReference>
<evidence type="ECO:0000256" key="3">
    <source>
        <dbReference type="ARBA" id="ARBA00023002"/>
    </source>
</evidence>
<comment type="similarity">
    <text evidence="2">Belongs to the 3-hydroxyacyl-CoA dehydrogenase family.</text>
</comment>
<evidence type="ECO:0000313" key="9">
    <source>
        <dbReference type="EMBL" id="AHF07550.1"/>
    </source>
</evidence>
<dbReference type="Pfam" id="PF02737">
    <property type="entry name" value="3HCDH_N"/>
    <property type="match status" value="1"/>
</dbReference>
<dbReference type="RefSeq" id="WP_202962881.1">
    <property type="nucleotide sequence ID" value="NZ_CP007032.1"/>
</dbReference>
<feature type="domain" description="3-hydroxyacyl-CoA dehydrogenase C-terminal" evidence="7">
    <location>
        <begin position="186"/>
        <end position="282"/>
    </location>
</feature>
<dbReference type="Pfam" id="PF00725">
    <property type="entry name" value="3HCDH"/>
    <property type="match status" value="1"/>
</dbReference>
<evidence type="ECO:0000256" key="4">
    <source>
        <dbReference type="ARBA" id="ARBA00067747"/>
    </source>
</evidence>
<evidence type="ECO:0000256" key="1">
    <source>
        <dbReference type="ARBA" id="ARBA00005086"/>
    </source>
</evidence>
<evidence type="ECO:0000256" key="6">
    <source>
        <dbReference type="PIRSR" id="PIRSR000105-2"/>
    </source>
</evidence>
<dbReference type="Proteomes" id="UP000010847">
    <property type="component" value="Chromosome"/>
</dbReference>
<gene>
    <name evidence="9" type="ORF">DESME_11435</name>
</gene>
<dbReference type="EMBL" id="CP007032">
    <property type="protein sequence ID" value="AHF07550.1"/>
    <property type="molecule type" value="Genomic_DNA"/>
</dbReference>
<feature type="domain" description="3-hydroxyacyl-CoA dehydrogenase NAD binding" evidence="8">
    <location>
        <begin position="5"/>
        <end position="183"/>
    </location>
</feature>
<dbReference type="InterPro" id="IPR036291">
    <property type="entry name" value="NAD(P)-bd_dom_sf"/>
</dbReference>
<dbReference type="SUPFAM" id="SSF51735">
    <property type="entry name" value="NAD(P)-binding Rossmann-fold domains"/>
    <property type="match status" value="1"/>
</dbReference>
<dbReference type="GO" id="GO:0008691">
    <property type="term" value="F:3-hydroxybutyryl-CoA dehydrogenase activity"/>
    <property type="evidence" value="ECO:0007669"/>
    <property type="project" value="TreeGrafter"/>
</dbReference>
<dbReference type="PANTHER" id="PTHR48075">
    <property type="entry name" value="3-HYDROXYACYL-COA DEHYDROGENASE FAMILY PROTEIN"/>
    <property type="match status" value="1"/>
</dbReference>
<dbReference type="GO" id="GO:0070403">
    <property type="term" value="F:NAD+ binding"/>
    <property type="evidence" value="ECO:0007669"/>
    <property type="project" value="InterPro"/>
</dbReference>
<reference evidence="9 10" key="1">
    <citation type="submission" date="2013-12" db="EMBL/GenBank/DDBJ databases">
        <authorList>
            <consortium name="DOE Joint Genome Institute"/>
            <person name="Smidt H."/>
            <person name="Huntemann M."/>
            <person name="Han J."/>
            <person name="Chen A."/>
            <person name="Kyrpides N."/>
            <person name="Mavromatis K."/>
            <person name="Markowitz V."/>
            <person name="Palaniappan K."/>
            <person name="Ivanova N."/>
            <person name="Schaumberg A."/>
            <person name="Pati A."/>
            <person name="Liolios K."/>
            <person name="Nordberg H.P."/>
            <person name="Cantor M.N."/>
            <person name="Hua S.X."/>
            <person name="Woyke T."/>
        </authorList>
    </citation>
    <scope>NUCLEOTIDE SEQUENCE [LARGE SCALE GENOMIC DNA]</scope>
    <source>
        <strain evidence="10">DSM 15288</strain>
    </source>
</reference>
<dbReference type="InterPro" id="IPR022694">
    <property type="entry name" value="3-OHacyl-CoA_DH"/>
</dbReference>
<evidence type="ECO:0000256" key="5">
    <source>
        <dbReference type="PIRSR" id="PIRSR000105-1"/>
    </source>
</evidence>
<dbReference type="InterPro" id="IPR006176">
    <property type="entry name" value="3-OHacyl-CoA_DH_NAD-bd"/>
</dbReference>
<dbReference type="InterPro" id="IPR006108">
    <property type="entry name" value="3HC_DH_C"/>
</dbReference>
<dbReference type="AlphaFoldDB" id="W0E9J9"/>
<dbReference type="Gene3D" id="3.40.50.720">
    <property type="entry name" value="NAD(P)-binding Rossmann-like Domain"/>
    <property type="match status" value="1"/>
</dbReference>
<feature type="binding site" evidence="6">
    <location>
        <position position="33"/>
    </location>
    <ligand>
        <name>NAD(+)</name>
        <dbReference type="ChEBI" id="CHEBI:57540"/>
    </ligand>
</feature>
<name>W0E9J9_9FIRM</name>
<dbReference type="InterPro" id="IPR008927">
    <property type="entry name" value="6-PGluconate_DH-like_C_sf"/>
</dbReference>
<evidence type="ECO:0000313" key="10">
    <source>
        <dbReference type="Proteomes" id="UP000010847"/>
    </source>
</evidence>
<evidence type="ECO:0000259" key="8">
    <source>
        <dbReference type="Pfam" id="PF02737"/>
    </source>
</evidence>
<evidence type="ECO:0000259" key="7">
    <source>
        <dbReference type="Pfam" id="PF00725"/>
    </source>
</evidence>
<dbReference type="GO" id="GO:0006635">
    <property type="term" value="P:fatty acid beta-oxidation"/>
    <property type="evidence" value="ECO:0007669"/>
    <property type="project" value="TreeGrafter"/>
</dbReference>
<dbReference type="Gene3D" id="1.10.1040.10">
    <property type="entry name" value="N-(1-d-carboxylethyl)-l-norvaline Dehydrogenase, domain 2"/>
    <property type="match status" value="1"/>
</dbReference>
<feature type="binding site" evidence="6">
    <location>
        <position position="119"/>
    </location>
    <ligand>
        <name>NAD(+)</name>
        <dbReference type="ChEBI" id="CHEBI:57540"/>
    </ligand>
</feature>
<organism evidence="9 10">
    <name type="scientific">Desulfitobacterium metallireducens DSM 15288</name>
    <dbReference type="NCBI Taxonomy" id="871968"/>
    <lineage>
        <taxon>Bacteria</taxon>
        <taxon>Bacillati</taxon>
        <taxon>Bacillota</taxon>
        <taxon>Clostridia</taxon>
        <taxon>Eubacteriales</taxon>
        <taxon>Desulfitobacteriaceae</taxon>
        <taxon>Desulfitobacterium</taxon>
    </lineage>
</organism>
<comment type="pathway">
    <text evidence="1">Lipid metabolism; butanoate metabolism.</text>
</comment>
<dbReference type="STRING" id="871968.DESME_11435"/>
<dbReference type="InterPro" id="IPR013328">
    <property type="entry name" value="6PGD_dom2"/>
</dbReference>
<evidence type="ECO:0000256" key="2">
    <source>
        <dbReference type="ARBA" id="ARBA00009463"/>
    </source>
</evidence>
<dbReference type="KEGG" id="dmt:DESME_11435"/>
<dbReference type="NCBIfam" id="NF004474">
    <property type="entry name" value="PRK05808.1"/>
    <property type="match status" value="1"/>
</dbReference>
<feature type="binding site" evidence="6">
    <location>
        <position position="97"/>
    </location>
    <ligand>
        <name>NAD(+)</name>
        <dbReference type="ChEBI" id="CHEBI:57540"/>
    </ligand>
</feature>
<keyword evidence="3 9" id="KW-0560">Oxidoreductase</keyword>
<feature type="binding site" evidence="6">
    <location>
        <position position="143"/>
    </location>
    <ligand>
        <name>NAD(+)</name>
        <dbReference type="ChEBI" id="CHEBI:57540"/>
    </ligand>
</feature>